<dbReference type="Proteomes" id="UP001143480">
    <property type="component" value="Unassembled WGS sequence"/>
</dbReference>
<name>A0A9W6KWQ4_9ACTN</name>
<reference evidence="1" key="1">
    <citation type="journal article" date="2014" name="Int. J. Syst. Evol. Microbiol.">
        <title>Complete genome sequence of Corynebacterium casei LMG S-19264T (=DSM 44701T), isolated from a smear-ripened cheese.</title>
        <authorList>
            <consortium name="US DOE Joint Genome Institute (JGI-PGF)"/>
            <person name="Walter F."/>
            <person name="Albersmeier A."/>
            <person name="Kalinowski J."/>
            <person name="Ruckert C."/>
        </authorList>
    </citation>
    <scope>NUCLEOTIDE SEQUENCE</scope>
    <source>
        <strain evidence="1">VKM Ac-1321</strain>
    </source>
</reference>
<organism evidence="1 2">
    <name type="scientific">Dactylosporangium matsuzakiense</name>
    <dbReference type="NCBI Taxonomy" id="53360"/>
    <lineage>
        <taxon>Bacteria</taxon>
        <taxon>Bacillati</taxon>
        <taxon>Actinomycetota</taxon>
        <taxon>Actinomycetes</taxon>
        <taxon>Micromonosporales</taxon>
        <taxon>Micromonosporaceae</taxon>
        <taxon>Dactylosporangium</taxon>
    </lineage>
</organism>
<proteinExistence type="predicted"/>
<dbReference type="AlphaFoldDB" id="A0A9W6KWQ4"/>
<reference evidence="1" key="2">
    <citation type="submission" date="2023-01" db="EMBL/GenBank/DDBJ databases">
        <authorList>
            <person name="Sun Q."/>
            <person name="Evtushenko L."/>
        </authorList>
    </citation>
    <scope>NUCLEOTIDE SEQUENCE</scope>
    <source>
        <strain evidence="1">VKM Ac-1321</strain>
    </source>
</reference>
<accession>A0A9W6KWQ4</accession>
<gene>
    <name evidence="1" type="ORF">GCM10017581_104140</name>
</gene>
<protein>
    <submittedName>
        <fullName evidence="1">Uncharacterized protein</fullName>
    </submittedName>
</protein>
<evidence type="ECO:0000313" key="2">
    <source>
        <dbReference type="Proteomes" id="UP001143480"/>
    </source>
</evidence>
<keyword evidence="2" id="KW-1185">Reference proteome</keyword>
<sequence>MDTRTVEDGWAYIGRLWTNGEPYLAVDSGIRHRWQGFSQDEYFDRIVALGPEETGVLIGDQMAAVVGADGVVRDDSWMEVFDSSDGTIAIVQASGEDYPHTLGAALRYAEDPAHPCTLITIHSGELAIFSAACDGTGEHSMTLLPARAGDAPTEHGKPSREPDTGLLVTARSTTYRVTARSYTELDDSSCFARWLLTPMQSDTH</sequence>
<evidence type="ECO:0000313" key="1">
    <source>
        <dbReference type="EMBL" id="GLL08647.1"/>
    </source>
</evidence>
<dbReference type="EMBL" id="BSFP01000168">
    <property type="protein sequence ID" value="GLL08647.1"/>
    <property type="molecule type" value="Genomic_DNA"/>
</dbReference>
<comment type="caution">
    <text evidence="1">The sequence shown here is derived from an EMBL/GenBank/DDBJ whole genome shotgun (WGS) entry which is preliminary data.</text>
</comment>